<dbReference type="PANTHER" id="PTHR30157:SF0">
    <property type="entry name" value="NADPH-DEPENDENT FERRIC-CHELATE REDUCTASE"/>
    <property type="match status" value="1"/>
</dbReference>
<dbReference type="Gene3D" id="3.40.50.80">
    <property type="entry name" value="Nucleotide-binding domain of ferredoxin-NADP reductase (FNR) module"/>
    <property type="match status" value="1"/>
</dbReference>
<dbReference type="Gene3D" id="2.40.30.10">
    <property type="entry name" value="Translation factors"/>
    <property type="match status" value="1"/>
</dbReference>
<evidence type="ECO:0000259" key="1">
    <source>
        <dbReference type="PROSITE" id="PS51384"/>
    </source>
</evidence>
<dbReference type="InterPro" id="IPR017938">
    <property type="entry name" value="Riboflavin_synthase-like_b-brl"/>
</dbReference>
<accession>A0ABS1SN17</accession>
<dbReference type="InterPro" id="IPR013113">
    <property type="entry name" value="SIP_FAD-bd"/>
</dbReference>
<dbReference type="InterPro" id="IPR039261">
    <property type="entry name" value="FNR_nucleotide-bd"/>
</dbReference>
<dbReference type="PROSITE" id="PS51384">
    <property type="entry name" value="FAD_FR"/>
    <property type="match status" value="1"/>
</dbReference>
<dbReference type="CDD" id="cd06193">
    <property type="entry name" value="siderophore_interacting"/>
    <property type="match status" value="1"/>
</dbReference>
<comment type="caution">
    <text evidence="2">The sequence shown here is derived from an EMBL/GenBank/DDBJ whole genome shotgun (WGS) entry which is preliminary data.</text>
</comment>
<dbReference type="Pfam" id="PF04954">
    <property type="entry name" value="SIP"/>
    <property type="match status" value="1"/>
</dbReference>
<gene>
    <name evidence="2" type="ORF">D3226_06295</name>
</gene>
<proteinExistence type="predicted"/>
<dbReference type="InterPro" id="IPR017927">
    <property type="entry name" value="FAD-bd_FR_type"/>
</dbReference>
<name>A0ABS1SN17_9MICO</name>
<protein>
    <submittedName>
        <fullName evidence="2">Siderophore-interacting protein</fullName>
    </submittedName>
</protein>
<dbReference type="InterPro" id="IPR007037">
    <property type="entry name" value="SIP_rossman_dom"/>
</dbReference>
<reference evidence="2 3" key="1">
    <citation type="submission" date="2018-09" db="EMBL/GenBank/DDBJ databases">
        <title>Comparative genomics of Leucobacter spp.</title>
        <authorList>
            <person name="Reis A.C."/>
            <person name="Kolvenbach B.A."/>
            <person name="Corvini P.F.X."/>
            <person name="Nunes O.C."/>
        </authorList>
    </citation>
    <scope>NUCLEOTIDE SEQUENCE [LARGE SCALE GENOMIC DNA]</scope>
    <source>
        <strain evidence="2 3">L-1</strain>
    </source>
</reference>
<keyword evidence="3" id="KW-1185">Reference proteome</keyword>
<organism evidence="2 3">
    <name type="scientific">Leucobacter chromiireducens subsp. chromiireducens</name>
    <dbReference type="NCBI Taxonomy" id="660067"/>
    <lineage>
        <taxon>Bacteria</taxon>
        <taxon>Bacillati</taxon>
        <taxon>Actinomycetota</taxon>
        <taxon>Actinomycetes</taxon>
        <taxon>Micrococcales</taxon>
        <taxon>Microbacteriaceae</taxon>
        <taxon>Leucobacter</taxon>
    </lineage>
</organism>
<dbReference type="SUPFAM" id="SSF63380">
    <property type="entry name" value="Riboflavin synthase domain-like"/>
    <property type="match status" value="1"/>
</dbReference>
<feature type="domain" description="FAD-binding FR-type" evidence="1">
    <location>
        <begin position="3"/>
        <end position="107"/>
    </location>
</feature>
<dbReference type="EMBL" id="QYAD01000002">
    <property type="protein sequence ID" value="MBL3689568.1"/>
    <property type="molecule type" value="Genomic_DNA"/>
</dbReference>
<dbReference type="Proteomes" id="UP001646141">
    <property type="component" value="Unassembled WGS sequence"/>
</dbReference>
<dbReference type="Pfam" id="PF08021">
    <property type="entry name" value="FAD_binding_9"/>
    <property type="match status" value="1"/>
</dbReference>
<sequence>MRPVLRDVVVTAREHLTEHMLRLHLSGDDLTPTVHDAPGAWVKLFAPQPDGSEHGRAYTVRGHDPFRDEITVDVFLHPGGTMPRWASECRVGSPARIAGPRGGGADGRHADALALFADETALPALAAILERENHVRHGRPVRAVIEVGDERDRQELAAPKHAEIVWLIRESGEAPGTRLAAATHMLDIHPGSAAWFAAEASAAREARRALRERELASLHVQGYWRAGVGDYRD</sequence>
<dbReference type="PANTHER" id="PTHR30157">
    <property type="entry name" value="FERRIC REDUCTASE, NADPH-DEPENDENT"/>
    <property type="match status" value="1"/>
</dbReference>
<dbReference type="InterPro" id="IPR039374">
    <property type="entry name" value="SIP_fam"/>
</dbReference>
<evidence type="ECO:0000313" key="3">
    <source>
        <dbReference type="Proteomes" id="UP001646141"/>
    </source>
</evidence>
<evidence type="ECO:0000313" key="2">
    <source>
        <dbReference type="EMBL" id="MBL3689568.1"/>
    </source>
</evidence>